<evidence type="ECO:0000256" key="7">
    <source>
        <dbReference type="ARBA" id="ARBA00022840"/>
    </source>
</evidence>
<evidence type="ECO:0000256" key="8">
    <source>
        <dbReference type="ARBA" id="ARBA00023002"/>
    </source>
</evidence>
<dbReference type="InterPro" id="IPR036188">
    <property type="entry name" value="FAD/NAD-bd_sf"/>
</dbReference>
<keyword evidence="7" id="KW-0067">ATP-binding</keyword>
<dbReference type="EMBL" id="CYSA01000028">
    <property type="protein sequence ID" value="CUH68446.1"/>
    <property type="molecule type" value="Genomic_DNA"/>
</dbReference>
<feature type="domain" description="PurM-like C-terminal" evidence="11">
    <location>
        <begin position="556"/>
        <end position="719"/>
    </location>
</feature>
<evidence type="ECO:0000313" key="13">
    <source>
        <dbReference type="EMBL" id="CUH68446.1"/>
    </source>
</evidence>
<evidence type="ECO:0000259" key="11">
    <source>
        <dbReference type="Pfam" id="PF02769"/>
    </source>
</evidence>
<dbReference type="AlphaFoldDB" id="A0A0P1G8R0"/>
<dbReference type="GO" id="GO:0019646">
    <property type="term" value="P:aerobic electron transport chain"/>
    <property type="evidence" value="ECO:0007669"/>
    <property type="project" value="TreeGrafter"/>
</dbReference>
<keyword evidence="3 13" id="KW-0808">Transferase</keyword>
<dbReference type="InterPro" id="IPR051169">
    <property type="entry name" value="NADH-Q_oxidoreductase"/>
</dbReference>
<comment type="cofactor">
    <cofactor evidence="1">
        <name>FAD</name>
        <dbReference type="ChEBI" id="CHEBI:57692"/>
    </cofactor>
</comment>
<dbReference type="GO" id="GO:0004756">
    <property type="term" value="F:selenide, water dikinase activity"/>
    <property type="evidence" value="ECO:0007669"/>
    <property type="project" value="UniProtKB-EC"/>
</dbReference>
<dbReference type="Proteomes" id="UP000051587">
    <property type="component" value="Unassembled WGS sequence"/>
</dbReference>
<dbReference type="PANTHER" id="PTHR42913:SF9">
    <property type="entry name" value="SLR1591 PROTEIN"/>
    <property type="match status" value="1"/>
</dbReference>
<feature type="domain" description="FAD/NAD(P)-binding" evidence="12">
    <location>
        <begin position="12"/>
        <end position="300"/>
    </location>
</feature>
<feature type="domain" description="PurM-like N-terminal" evidence="10">
    <location>
        <begin position="436"/>
        <end position="544"/>
    </location>
</feature>
<keyword evidence="2" id="KW-0285">Flavoprotein</keyword>
<reference evidence="13 14" key="1">
    <citation type="submission" date="2015-09" db="EMBL/GenBank/DDBJ databases">
        <authorList>
            <consortium name="Swine Surveillance"/>
        </authorList>
    </citation>
    <scope>NUCLEOTIDE SEQUENCE [LARGE SCALE GENOMIC DNA]</scope>
    <source>
        <strain evidence="13 14">CECT 4357</strain>
    </source>
</reference>
<dbReference type="InterPro" id="IPR036676">
    <property type="entry name" value="PurM-like_C_sf"/>
</dbReference>
<evidence type="ECO:0000256" key="5">
    <source>
        <dbReference type="ARBA" id="ARBA00022777"/>
    </source>
</evidence>
<evidence type="ECO:0000256" key="6">
    <source>
        <dbReference type="ARBA" id="ARBA00022827"/>
    </source>
</evidence>
<dbReference type="InterPro" id="IPR016188">
    <property type="entry name" value="PurM-like_N"/>
</dbReference>
<dbReference type="EC" id="2.7.9.3" evidence="13"/>
<sequence>MQMQMQIPLTRDLVLIGGGHAHALVLRKWGMRPLPGVRLTVINPGPTAPYSGMLPGHIAGHYQQNDLEIDLVKLARFAGARIIDGRAVALDPVSKTVTVQDHGVIEYDVASLDIGITSELPQLRGFSDHAIGAKPLDDYAEHWRGFLSTAKTNGEAGPVTVIGGGVAGVELAMAMAFALHQAIGKAEVTVIEARDQLTGIGEDTRQRLMAALKENGVTLWTGAEIAEITKDGPRLKSGEVIPSALTIGAAGALPQPWLQNTGLPLTDGFVTVGPTLQVDGHTDLFAVGDCAHMRHAPRPKAGVYAVRAAPVLHDNLRAVLTGQSLRPYHPQKDYLKLISLGGQSALAEKYRRPWSGPWLWRWKNRIDRKFMLKFQDLPAMETPTLPPVAALGVAEELGNGQPICAGCGSKVGPGALSDAISTLPKIQRDDVLTAAGDDAATLRIGGVQQVLTTDHLRAFTEDPALMARITAIHALGDIWAMGAAPQAVLTNVILPRMNATLQRRTLHEILHAAGEVFRDAGAEIVGGHSTLGSELTIGFTLTGLTETPILQSGGHPGDVLILTRPLGSGTVLAAEMQGRADGRDVMNMLGIMGRSQACAAEILHEAHAMTDVTGFGLAGHLQAICKASGTGAVIMVDDLLFYDGAQNLAEAGIRSSLYDANLAHAPLIGAQGAKGALLHDPQTAGGLLAAVAADRADGILNKLHEASVPAVRIGHLTKGAPDIICR</sequence>
<dbReference type="InterPro" id="IPR017584">
    <property type="entry name" value="Pyridine_nucleo_diS_OxRdtase_N"/>
</dbReference>
<evidence type="ECO:0000259" key="12">
    <source>
        <dbReference type="Pfam" id="PF07992"/>
    </source>
</evidence>
<keyword evidence="14" id="KW-1185">Reference proteome</keyword>
<dbReference type="Gene3D" id="3.90.650.10">
    <property type="entry name" value="PurM-like C-terminal domain"/>
    <property type="match status" value="1"/>
</dbReference>
<proteinExistence type="predicted"/>
<organism evidence="13 14">
    <name type="scientific">Thalassovita gelatinovora</name>
    <name type="common">Thalassobius gelatinovorus</name>
    <dbReference type="NCBI Taxonomy" id="53501"/>
    <lineage>
        <taxon>Bacteria</taxon>
        <taxon>Pseudomonadati</taxon>
        <taxon>Pseudomonadota</taxon>
        <taxon>Alphaproteobacteria</taxon>
        <taxon>Rhodobacterales</taxon>
        <taxon>Roseobacteraceae</taxon>
        <taxon>Thalassovita</taxon>
    </lineage>
</organism>
<dbReference type="InterPro" id="IPR010918">
    <property type="entry name" value="PurM-like_C_dom"/>
</dbReference>
<name>A0A0P1G8R0_THAGE</name>
<evidence type="ECO:0000259" key="10">
    <source>
        <dbReference type="Pfam" id="PF00586"/>
    </source>
</evidence>
<dbReference type="Gene3D" id="3.30.1330.10">
    <property type="entry name" value="PurM-like, N-terminal domain"/>
    <property type="match status" value="1"/>
</dbReference>
<dbReference type="PANTHER" id="PTHR42913">
    <property type="entry name" value="APOPTOSIS-INDUCING FACTOR 1"/>
    <property type="match status" value="1"/>
</dbReference>
<protein>
    <submittedName>
        <fullName evidence="13">Selenide, water dikinase</fullName>
        <ecNumber evidence="13">2.7.9.3</ecNumber>
    </submittedName>
</protein>
<dbReference type="SUPFAM" id="SSF51905">
    <property type="entry name" value="FAD/NAD(P)-binding domain"/>
    <property type="match status" value="2"/>
</dbReference>
<dbReference type="InterPro" id="IPR004536">
    <property type="entry name" value="SPS/SelD"/>
</dbReference>
<dbReference type="Pfam" id="PF07992">
    <property type="entry name" value="Pyr_redox_2"/>
    <property type="match status" value="1"/>
</dbReference>
<evidence type="ECO:0000256" key="4">
    <source>
        <dbReference type="ARBA" id="ARBA00022741"/>
    </source>
</evidence>
<dbReference type="NCBIfam" id="TIGR00476">
    <property type="entry name" value="selD"/>
    <property type="match status" value="1"/>
</dbReference>
<accession>A0A0P1G8R0</accession>
<evidence type="ECO:0000256" key="9">
    <source>
        <dbReference type="ARBA" id="ARBA00023266"/>
    </source>
</evidence>
<keyword evidence="8" id="KW-0560">Oxidoreductase</keyword>
<gene>
    <name evidence="13" type="primary">selD</name>
    <name evidence="13" type="ORF">TG4357_03587</name>
</gene>
<keyword evidence="5 13" id="KW-0418">Kinase</keyword>
<dbReference type="GO" id="GO:0005524">
    <property type="term" value="F:ATP binding"/>
    <property type="evidence" value="ECO:0007669"/>
    <property type="project" value="UniProtKB-KW"/>
</dbReference>
<dbReference type="Gene3D" id="3.50.50.100">
    <property type="match status" value="1"/>
</dbReference>
<dbReference type="GO" id="GO:0003955">
    <property type="term" value="F:NAD(P)H dehydrogenase (quinone) activity"/>
    <property type="evidence" value="ECO:0007669"/>
    <property type="project" value="TreeGrafter"/>
</dbReference>
<dbReference type="InterPro" id="IPR036921">
    <property type="entry name" value="PurM-like_N_sf"/>
</dbReference>
<evidence type="ECO:0000256" key="2">
    <source>
        <dbReference type="ARBA" id="ARBA00022630"/>
    </source>
</evidence>
<dbReference type="SUPFAM" id="SSF56042">
    <property type="entry name" value="PurM C-terminal domain-like"/>
    <property type="match status" value="1"/>
</dbReference>
<keyword evidence="9" id="KW-0711">Selenium</keyword>
<dbReference type="InterPro" id="IPR023753">
    <property type="entry name" value="FAD/NAD-binding_dom"/>
</dbReference>
<keyword evidence="4" id="KW-0547">Nucleotide-binding</keyword>
<dbReference type="Pfam" id="PF00586">
    <property type="entry name" value="AIRS"/>
    <property type="match status" value="1"/>
</dbReference>
<keyword evidence="6" id="KW-0274">FAD</keyword>
<dbReference type="Pfam" id="PF02769">
    <property type="entry name" value="AIRS_C"/>
    <property type="match status" value="1"/>
</dbReference>
<dbReference type="CDD" id="cd02195">
    <property type="entry name" value="SelD"/>
    <property type="match status" value="1"/>
</dbReference>
<dbReference type="STRING" id="53501.SAMN04488043_10648"/>
<evidence type="ECO:0000313" key="14">
    <source>
        <dbReference type="Proteomes" id="UP000051587"/>
    </source>
</evidence>
<dbReference type="NCBIfam" id="TIGR03169">
    <property type="entry name" value="Nterm_to_SelD"/>
    <property type="match status" value="1"/>
</dbReference>
<dbReference type="RefSeq" id="WP_058264264.1">
    <property type="nucleotide sequence ID" value="NZ_CYSA01000028.1"/>
</dbReference>
<dbReference type="SUPFAM" id="SSF55326">
    <property type="entry name" value="PurM N-terminal domain-like"/>
    <property type="match status" value="1"/>
</dbReference>
<evidence type="ECO:0000256" key="3">
    <source>
        <dbReference type="ARBA" id="ARBA00022679"/>
    </source>
</evidence>
<evidence type="ECO:0000256" key="1">
    <source>
        <dbReference type="ARBA" id="ARBA00001974"/>
    </source>
</evidence>